<organism evidence="1 2">
    <name type="scientific">Candidatus Magasanikbacteria bacterium CG11_big_fil_rev_8_21_14_0_20_39_34</name>
    <dbReference type="NCBI Taxonomy" id="1974653"/>
    <lineage>
        <taxon>Bacteria</taxon>
        <taxon>Candidatus Magasanikiibacteriota</taxon>
    </lineage>
</organism>
<dbReference type="EMBL" id="PCWN01000003">
    <property type="protein sequence ID" value="PIR04435.1"/>
    <property type="molecule type" value="Genomic_DNA"/>
</dbReference>
<accession>A0A2H0N8H4</accession>
<gene>
    <name evidence="1" type="ORF">COV59_01140</name>
</gene>
<dbReference type="Proteomes" id="UP000229600">
    <property type="component" value="Unassembled WGS sequence"/>
</dbReference>
<reference evidence="1 2" key="1">
    <citation type="submission" date="2017-09" db="EMBL/GenBank/DDBJ databases">
        <title>Depth-based differentiation of microbial function through sediment-hosted aquifers and enrichment of novel symbionts in the deep terrestrial subsurface.</title>
        <authorList>
            <person name="Probst A.J."/>
            <person name="Ladd B."/>
            <person name="Jarett J.K."/>
            <person name="Geller-Mcgrath D.E."/>
            <person name="Sieber C.M."/>
            <person name="Emerson J.B."/>
            <person name="Anantharaman K."/>
            <person name="Thomas B.C."/>
            <person name="Malmstrom R."/>
            <person name="Stieglmeier M."/>
            <person name="Klingl A."/>
            <person name="Woyke T."/>
            <person name="Ryan C.M."/>
            <person name="Banfield J.F."/>
        </authorList>
    </citation>
    <scope>NUCLEOTIDE SEQUENCE [LARGE SCALE GENOMIC DNA]</scope>
    <source>
        <strain evidence="1">CG11_big_fil_rev_8_21_14_0_20_39_34</strain>
    </source>
</reference>
<protein>
    <submittedName>
        <fullName evidence="1">Uncharacterized protein</fullName>
    </submittedName>
</protein>
<comment type="caution">
    <text evidence="1">The sequence shown here is derived from an EMBL/GenBank/DDBJ whole genome shotgun (WGS) entry which is preliminary data.</text>
</comment>
<evidence type="ECO:0000313" key="1">
    <source>
        <dbReference type="EMBL" id="PIR04435.1"/>
    </source>
</evidence>
<proteinExistence type="predicted"/>
<sequence>MESTPFIFHPQRLHRHIIFGDATERVLCQRWGGVHALLVALTLAGDGVGVEAGAARGDRGRRLVGQAVGDLDLDGALVPVAGTAGPGEAPARELVEGVGVAHRSGAGAGSVGHEFPPEGRWRRACTPCTHALYKGLNGESSLFCFQEV</sequence>
<evidence type="ECO:0000313" key="2">
    <source>
        <dbReference type="Proteomes" id="UP000229600"/>
    </source>
</evidence>
<dbReference type="AlphaFoldDB" id="A0A2H0N8H4"/>
<name>A0A2H0N8H4_9BACT</name>